<evidence type="ECO:0000313" key="3">
    <source>
        <dbReference type="Proteomes" id="UP001054252"/>
    </source>
</evidence>
<proteinExistence type="predicted"/>
<keyword evidence="1" id="KW-1133">Transmembrane helix</keyword>
<name>A0AAV5M9U7_9ROSI</name>
<feature type="transmembrane region" description="Helical" evidence="1">
    <location>
        <begin position="200"/>
        <end position="221"/>
    </location>
</feature>
<dbReference type="Pfam" id="PF03140">
    <property type="entry name" value="DUF247"/>
    <property type="match status" value="1"/>
</dbReference>
<evidence type="ECO:0000313" key="2">
    <source>
        <dbReference type="EMBL" id="GKV45282.1"/>
    </source>
</evidence>
<dbReference type="InterPro" id="IPR004158">
    <property type="entry name" value="DUF247_pln"/>
</dbReference>
<sequence>MPGLTLRLACDENSIKKVKHLLDFLRNNWLPSEDTMNEYWNVREAKKFIRCATELREAGIKFRRGKGRNLFDIKFENGTLYIPAVNPEDRTEGLYRNIIACEQFDDCLSPKFLTEYTTVMDCLIDTGKDVELLCHKGIMDHWLGTDEATAKMFNRLGTEVIVDQKNFFYAKLFNDVNRHYYTPWNNRMADLRHNYFNTPWALFSFFAAASLLILALLQTIFTSISTFRK</sequence>
<accession>A0AAV5M9U7</accession>
<evidence type="ECO:0000256" key="1">
    <source>
        <dbReference type="SAM" id="Phobius"/>
    </source>
</evidence>
<dbReference type="AlphaFoldDB" id="A0AAV5M9U7"/>
<protein>
    <submittedName>
        <fullName evidence="2">Uncharacterized protein</fullName>
    </submittedName>
</protein>
<dbReference type="Proteomes" id="UP001054252">
    <property type="component" value="Unassembled WGS sequence"/>
</dbReference>
<reference evidence="2 3" key="1">
    <citation type="journal article" date="2021" name="Commun. Biol.">
        <title>The genome of Shorea leprosula (Dipterocarpaceae) highlights the ecological relevance of drought in aseasonal tropical rainforests.</title>
        <authorList>
            <person name="Ng K.K.S."/>
            <person name="Kobayashi M.J."/>
            <person name="Fawcett J.A."/>
            <person name="Hatakeyama M."/>
            <person name="Paape T."/>
            <person name="Ng C.H."/>
            <person name="Ang C.C."/>
            <person name="Tnah L.H."/>
            <person name="Lee C.T."/>
            <person name="Nishiyama T."/>
            <person name="Sese J."/>
            <person name="O'Brien M.J."/>
            <person name="Copetti D."/>
            <person name="Mohd Noor M.I."/>
            <person name="Ong R.C."/>
            <person name="Putra M."/>
            <person name="Sireger I.Z."/>
            <person name="Indrioko S."/>
            <person name="Kosugi Y."/>
            <person name="Izuno A."/>
            <person name="Isagi Y."/>
            <person name="Lee S.L."/>
            <person name="Shimizu K.K."/>
        </authorList>
    </citation>
    <scope>NUCLEOTIDE SEQUENCE [LARGE SCALE GENOMIC DNA]</scope>
    <source>
        <strain evidence="2">214</strain>
    </source>
</reference>
<dbReference type="PANTHER" id="PTHR31170:SF17">
    <property type="match status" value="1"/>
</dbReference>
<keyword evidence="1" id="KW-0812">Transmembrane</keyword>
<comment type="caution">
    <text evidence="2">The sequence shown here is derived from an EMBL/GenBank/DDBJ whole genome shotgun (WGS) entry which is preliminary data.</text>
</comment>
<organism evidence="2 3">
    <name type="scientific">Rubroshorea leprosula</name>
    <dbReference type="NCBI Taxonomy" id="152421"/>
    <lineage>
        <taxon>Eukaryota</taxon>
        <taxon>Viridiplantae</taxon>
        <taxon>Streptophyta</taxon>
        <taxon>Embryophyta</taxon>
        <taxon>Tracheophyta</taxon>
        <taxon>Spermatophyta</taxon>
        <taxon>Magnoliopsida</taxon>
        <taxon>eudicotyledons</taxon>
        <taxon>Gunneridae</taxon>
        <taxon>Pentapetalae</taxon>
        <taxon>rosids</taxon>
        <taxon>malvids</taxon>
        <taxon>Malvales</taxon>
        <taxon>Dipterocarpaceae</taxon>
        <taxon>Rubroshorea</taxon>
    </lineage>
</organism>
<dbReference type="PANTHER" id="PTHR31170">
    <property type="entry name" value="BNAC04G53230D PROTEIN"/>
    <property type="match status" value="1"/>
</dbReference>
<dbReference type="EMBL" id="BPVZ01000192">
    <property type="protein sequence ID" value="GKV45282.1"/>
    <property type="molecule type" value="Genomic_DNA"/>
</dbReference>
<keyword evidence="1" id="KW-0472">Membrane</keyword>
<keyword evidence="3" id="KW-1185">Reference proteome</keyword>
<gene>
    <name evidence="2" type="ORF">SLEP1_g52388</name>
</gene>